<organism evidence="5 6">
    <name type="scientific">Actinomadura chibensis</name>
    <dbReference type="NCBI Taxonomy" id="392828"/>
    <lineage>
        <taxon>Bacteria</taxon>
        <taxon>Bacillati</taxon>
        <taxon>Actinomycetota</taxon>
        <taxon>Actinomycetes</taxon>
        <taxon>Streptosporangiales</taxon>
        <taxon>Thermomonosporaceae</taxon>
        <taxon>Actinomadura</taxon>
    </lineage>
</organism>
<gene>
    <name evidence="5" type="ORF">FXF69_31570</name>
</gene>
<comment type="caution">
    <text evidence="5">The sequence shown here is derived from an EMBL/GenBank/DDBJ whole genome shotgun (WGS) entry which is preliminary data.</text>
</comment>
<dbReference type="Proteomes" id="UP000323380">
    <property type="component" value="Unassembled WGS sequence"/>
</dbReference>
<evidence type="ECO:0000259" key="4">
    <source>
        <dbReference type="SMART" id="SM00822"/>
    </source>
</evidence>
<evidence type="ECO:0000313" key="6">
    <source>
        <dbReference type="Proteomes" id="UP000323380"/>
    </source>
</evidence>
<dbReference type="PROSITE" id="PS00061">
    <property type="entry name" value="ADH_SHORT"/>
    <property type="match status" value="1"/>
</dbReference>
<dbReference type="STRING" id="1220554.GCA_001552135_01876"/>
<dbReference type="Pfam" id="PF00106">
    <property type="entry name" value="adh_short"/>
    <property type="match status" value="1"/>
</dbReference>
<name>A0A5D0ND85_9ACTN</name>
<proteinExistence type="inferred from homology"/>
<feature type="domain" description="Ketoreductase" evidence="4">
    <location>
        <begin position="8"/>
        <end position="202"/>
    </location>
</feature>
<dbReference type="PANTHER" id="PTHR45024">
    <property type="entry name" value="DEHYDROGENASES, SHORT CHAIN"/>
    <property type="match status" value="1"/>
</dbReference>
<dbReference type="EMBL" id="VSFG01000008">
    <property type="protein sequence ID" value="TYB42357.1"/>
    <property type="molecule type" value="Genomic_DNA"/>
</dbReference>
<comment type="similarity">
    <text evidence="1 3">Belongs to the short-chain dehydrogenases/reductases (SDR) family.</text>
</comment>
<evidence type="ECO:0000313" key="5">
    <source>
        <dbReference type="EMBL" id="TYB42357.1"/>
    </source>
</evidence>
<evidence type="ECO:0000256" key="3">
    <source>
        <dbReference type="RuleBase" id="RU000363"/>
    </source>
</evidence>
<dbReference type="PRINTS" id="PR00081">
    <property type="entry name" value="GDHRDH"/>
</dbReference>
<evidence type="ECO:0000256" key="2">
    <source>
        <dbReference type="ARBA" id="ARBA00023002"/>
    </source>
</evidence>
<dbReference type="Gene3D" id="3.40.50.720">
    <property type="entry name" value="NAD(P)-binding Rossmann-like Domain"/>
    <property type="match status" value="1"/>
</dbReference>
<reference evidence="5 6" key="1">
    <citation type="submission" date="2019-08" db="EMBL/GenBank/DDBJ databases">
        <title>Actinomadura sp. nov. CYP1-5 isolated from mountain soil.</title>
        <authorList>
            <person name="Songsumanus A."/>
            <person name="Kuncharoen N."/>
            <person name="Kudo T."/>
            <person name="Yuki M."/>
            <person name="Igarashi Y."/>
            <person name="Tanasupawat S."/>
        </authorList>
    </citation>
    <scope>NUCLEOTIDE SEQUENCE [LARGE SCALE GENOMIC DNA]</scope>
    <source>
        <strain evidence="5 6">JCM 14158</strain>
    </source>
</reference>
<dbReference type="FunFam" id="3.40.50.720:FF:000446">
    <property type="entry name" value="Short chain dehydrogenase"/>
    <property type="match status" value="1"/>
</dbReference>
<protein>
    <submittedName>
        <fullName evidence="5">SDR family oxidoreductase</fullName>
    </submittedName>
</protein>
<sequence length="298" mass="31176">MASICEGRVAVVTGAGRGIGRGHALELARQGARVVVNDLGGDVHGANPDSAAAKEVVEEIVAAGGEAVASGHDVSTADGAAGLVRLALDTFGELHAVVNNAGILRDRTILNMTEDEWDSVLAVHLRGTFLVTREAGRHWRERSKAGAPVDARVINTSSVSGLFGNTGQSNYGAAKAGIAGFTIIASLELARYGITVNAVSPSARTRMITPRGQERMAAREDFDPFAPDNIAPLVTWLAGPDSKDVTGRVFNVHGGRISVLEGWREGPVIDKGARWEPSELAVVMPHLVAKAAANVSLR</sequence>
<dbReference type="PRINTS" id="PR00080">
    <property type="entry name" value="SDRFAMILY"/>
</dbReference>
<dbReference type="InterPro" id="IPR020904">
    <property type="entry name" value="Sc_DH/Rdtase_CS"/>
</dbReference>
<keyword evidence="6" id="KW-1185">Reference proteome</keyword>
<dbReference type="SMART" id="SM00822">
    <property type="entry name" value="PKS_KR"/>
    <property type="match status" value="1"/>
</dbReference>
<dbReference type="InterPro" id="IPR051687">
    <property type="entry name" value="Peroxisomal_Beta-Oxidation"/>
</dbReference>
<dbReference type="GO" id="GO:0016491">
    <property type="term" value="F:oxidoreductase activity"/>
    <property type="evidence" value="ECO:0007669"/>
    <property type="project" value="UniProtKB-KW"/>
</dbReference>
<evidence type="ECO:0000256" key="1">
    <source>
        <dbReference type="ARBA" id="ARBA00006484"/>
    </source>
</evidence>
<keyword evidence="2" id="KW-0560">Oxidoreductase</keyword>
<dbReference type="SUPFAM" id="SSF51735">
    <property type="entry name" value="NAD(P)-binding Rossmann-fold domains"/>
    <property type="match status" value="1"/>
</dbReference>
<dbReference type="RefSeq" id="WP_067887946.1">
    <property type="nucleotide sequence ID" value="NZ_VSFG01000008.1"/>
</dbReference>
<dbReference type="InterPro" id="IPR036291">
    <property type="entry name" value="NAD(P)-bd_dom_sf"/>
</dbReference>
<accession>A0A5D0ND85</accession>
<dbReference type="InterPro" id="IPR057326">
    <property type="entry name" value="KR_dom"/>
</dbReference>
<dbReference type="NCBIfam" id="NF005861">
    <property type="entry name" value="PRK07791.1"/>
    <property type="match status" value="1"/>
</dbReference>
<dbReference type="AlphaFoldDB" id="A0A5D0ND85"/>
<dbReference type="InterPro" id="IPR002347">
    <property type="entry name" value="SDR_fam"/>
</dbReference>
<dbReference type="PANTHER" id="PTHR45024:SF2">
    <property type="entry name" value="SCP2 DOMAIN-CONTAINING PROTEIN"/>
    <property type="match status" value="1"/>
</dbReference>